<dbReference type="Gene3D" id="3.20.20.70">
    <property type="entry name" value="Aldolase class I"/>
    <property type="match status" value="1"/>
</dbReference>
<comment type="cofactor">
    <cofactor evidence="2">
        <name>[4Fe-4S] cluster</name>
        <dbReference type="ChEBI" id="CHEBI:49883"/>
    </cofactor>
</comment>
<comment type="cofactor">
    <cofactor evidence="1">
        <name>FMN</name>
        <dbReference type="ChEBI" id="CHEBI:58210"/>
    </cofactor>
</comment>
<dbReference type="SUPFAM" id="SSF51971">
    <property type="entry name" value="Nucleotide-binding domain"/>
    <property type="match status" value="1"/>
</dbReference>
<dbReference type="InterPro" id="IPR001155">
    <property type="entry name" value="OxRdtase_FMN_N"/>
</dbReference>
<gene>
    <name evidence="12" type="ORF">QWY28_05400</name>
</gene>
<evidence type="ECO:0000259" key="10">
    <source>
        <dbReference type="Pfam" id="PF00724"/>
    </source>
</evidence>
<dbReference type="Pfam" id="PF00724">
    <property type="entry name" value="Oxidored_FMN"/>
    <property type="match status" value="1"/>
</dbReference>
<keyword evidence="13" id="KW-1185">Reference proteome</keyword>
<protein>
    <submittedName>
        <fullName evidence="12">NAD(P)-binding protein</fullName>
    </submittedName>
</protein>
<dbReference type="EMBL" id="JAUHJQ010000001">
    <property type="protein sequence ID" value="MDN4172369.1"/>
    <property type="molecule type" value="Genomic_DNA"/>
</dbReference>
<dbReference type="PANTHER" id="PTHR42917">
    <property type="entry name" value="2,4-DIENOYL-COA REDUCTASE"/>
    <property type="match status" value="1"/>
</dbReference>
<evidence type="ECO:0000313" key="13">
    <source>
        <dbReference type="Proteomes" id="UP001168620"/>
    </source>
</evidence>
<dbReference type="InterPro" id="IPR051793">
    <property type="entry name" value="NADH:flavin_oxidoreductase"/>
</dbReference>
<keyword evidence="6" id="KW-0479">Metal-binding</keyword>
<evidence type="ECO:0000256" key="9">
    <source>
        <dbReference type="ARBA" id="ARBA00023014"/>
    </source>
</evidence>
<dbReference type="Gene3D" id="3.40.50.720">
    <property type="entry name" value="NAD(P)-binding Rossmann-like Domain"/>
    <property type="match status" value="1"/>
</dbReference>
<dbReference type="Gene3D" id="3.50.50.60">
    <property type="entry name" value="FAD/NAD(P)-binding domain"/>
    <property type="match status" value="1"/>
</dbReference>
<accession>A0ABT8FCE9</accession>
<dbReference type="PANTHER" id="PTHR42917:SF2">
    <property type="entry name" value="2,4-DIENOYL-COA REDUCTASE [(2E)-ENOYL-COA-PRODUCING]"/>
    <property type="match status" value="1"/>
</dbReference>
<comment type="similarity">
    <text evidence="3">In the N-terminal section; belongs to the NADH:flavin oxidoreductase/NADH oxidase family.</text>
</comment>
<dbReference type="InterPro" id="IPR013785">
    <property type="entry name" value="Aldolase_TIM"/>
</dbReference>
<dbReference type="RefSeq" id="WP_300951263.1">
    <property type="nucleotide sequence ID" value="NZ_JAUHJQ010000001.1"/>
</dbReference>
<keyword evidence="8" id="KW-0408">Iron</keyword>
<dbReference type="SUPFAM" id="SSF51905">
    <property type="entry name" value="FAD/NAD(P)-binding domain"/>
    <property type="match status" value="1"/>
</dbReference>
<keyword evidence="9" id="KW-0411">Iron-sulfur</keyword>
<keyword evidence="7" id="KW-0560">Oxidoreductase</keyword>
<dbReference type="Proteomes" id="UP001168620">
    <property type="component" value="Unassembled WGS sequence"/>
</dbReference>
<keyword evidence="5" id="KW-0288">FMN</keyword>
<comment type="caution">
    <text evidence="12">The sequence shown here is derived from an EMBL/GenBank/DDBJ whole genome shotgun (WGS) entry which is preliminary data.</text>
</comment>
<name>A0ABT8FCE9_9ACTN</name>
<feature type="domain" description="NADH:flavin oxidoreductase/NADH oxidase N-terminal" evidence="10">
    <location>
        <begin position="10"/>
        <end position="341"/>
    </location>
</feature>
<evidence type="ECO:0000256" key="8">
    <source>
        <dbReference type="ARBA" id="ARBA00023004"/>
    </source>
</evidence>
<evidence type="ECO:0000313" key="12">
    <source>
        <dbReference type="EMBL" id="MDN4172369.1"/>
    </source>
</evidence>
<organism evidence="12 13">
    <name type="scientific">Nocardioides oceani</name>
    <dbReference type="NCBI Taxonomy" id="3058369"/>
    <lineage>
        <taxon>Bacteria</taxon>
        <taxon>Bacillati</taxon>
        <taxon>Actinomycetota</taxon>
        <taxon>Actinomycetes</taxon>
        <taxon>Propionibacteriales</taxon>
        <taxon>Nocardioidaceae</taxon>
        <taxon>Nocardioides</taxon>
    </lineage>
</organism>
<evidence type="ECO:0000256" key="5">
    <source>
        <dbReference type="ARBA" id="ARBA00022643"/>
    </source>
</evidence>
<dbReference type="InterPro" id="IPR036188">
    <property type="entry name" value="FAD/NAD-bd_sf"/>
</dbReference>
<dbReference type="SUPFAM" id="SSF51395">
    <property type="entry name" value="FMN-linked oxidoreductases"/>
    <property type="match status" value="1"/>
</dbReference>
<dbReference type="Pfam" id="PF07992">
    <property type="entry name" value="Pyr_redox_2"/>
    <property type="match status" value="1"/>
</dbReference>
<evidence type="ECO:0000256" key="7">
    <source>
        <dbReference type="ARBA" id="ARBA00023002"/>
    </source>
</evidence>
<evidence type="ECO:0000259" key="11">
    <source>
        <dbReference type="Pfam" id="PF07992"/>
    </source>
</evidence>
<dbReference type="PRINTS" id="PR00411">
    <property type="entry name" value="PNDRDTASEI"/>
</dbReference>
<reference evidence="12" key="1">
    <citation type="submission" date="2023-06" db="EMBL/GenBank/DDBJ databases">
        <title>Draft genome sequence of Nocardioides sp. SOB77.</title>
        <authorList>
            <person name="Zhang G."/>
        </authorList>
    </citation>
    <scope>NUCLEOTIDE SEQUENCE</scope>
    <source>
        <strain evidence="12">SOB77</strain>
    </source>
</reference>
<dbReference type="PRINTS" id="PR00368">
    <property type="entry name" value="FADPNR"/>
</dbReference>
<keyword evidence="4" id="KW-0285">Flavoprotein</keyword>
<evidence type="ECO:0000256" key="6">
    <source>
        <dbReference type="ARBA" id="ARBA00022723"/>
    </source>
</evidence>
<evidence type="ECO:0000256" key="3">
    <source>
        <dbReference type="ARBA" id="ARBA00011048"/>
    </source>
</evidence>
<evidence type="ECO:0000256" key="1">
    <source>
        <dbReference type="ARBA" id="ARBA00001917"/>
    </source>
</evidence>
<dbReference type="InterPro" id="IPR023753">
    <property type="entry name" value="FAD/NAD-binding_dom"/>
</dbReference>
<sequence length="709" mass="77058">MPPADHHKVLFEPIEIGPKTLRNRFYNVPHGTAYGTQRPATWAAYRAVRAEGGWAAVSTEFSSVGPSSDEVPLHSSDIWDDEDVRRHKLMVDSVHKHGALAAIELHHGGAHAMRRLSREPALSPSGLAPELPPPFGPPGTPKAMTRDDIERVQLDFVAAALRARDAGYDVVNVLAGYGYLFAQFLSPFHNHRVDAYGGSLENRARFWVETLARIRDAVGTDCAIATRMSVETQGPWGHTIDESVALVGMADRFVDLWDLNVGSVLDWASDISPSRLIPEGSNLPVFERIRHATTKPIVGVSRWTSPDLMAQAVRSGVIDIIGSARQSIADPFFPQKIHDGRIEDVRECMGINLCISSLDRGNLTCAQNATAGEEYRRGWHPERFEPLARPEVGVLVVGAGPAGMEAAIGLARRGAEMVHLVDAAEHLGGHLRPAVELPGLQEWRRFIDHRSIQIDGLPNVQFIGSTRLTAADVRDYGASHVILATGARWLSTGVTPQTHGPLEGVAEGADWIFTPEQILVHGRRPALGSRVTVYDAEGIYMGTGIAQLLADEGFDVCIVTPHDQVGAEGDLTLDGPAVRRSLHRSGVGMHRAIVLTAVEQGRVFGAGEFEEPFSCETDALVLVTMRSPLDQLYGELVDDRAALTAAGIEAVFCIGDALSPRPIAEVTFDGHRLAREFESPNPAVALPYKREPLHLELPDGDLFLGGRSR</sequence>
<proteinExistence type="inferred from homology"/>
<evidence type="ECO:0000256" key="4">
    <source>
        <dbReference type="ARBA" id="ARBA00022630"/>
    </source>
</evidence>
<feature type="domain" description="FAD/NAD(P)-binding" evidence="11">
    <location>
        <begin position="394"/>
        <end position="631"/>
    </location>
</feature>
<evidence type="ECO:0000256" key="2">
    <source>
        <dbReference type="ARBA" id="ARBA00001966"/>
    </source>
</evidence>